<keyword evidence="1" id="KW-0472">Membrane</keyword>
<evidence type="ECO:0008006" key="3">
    <source>
        <dbReference type="Google" id="ProtNLM"/>
    </source>
</evidence>
<dbReference type="PANTHER" id="PTHR40050">
    <property type="entry name" value="INNER SPORE COAT PROTEIN H"/>
    <property type="match status" value="1"/>
</dbReference>
<dbReference type="InterPro" id="IPR014867">
    <property type="entry name" value="Spore_coat_CotH_CotH2/3/7"/>
</dbReference>
<organism evidence="2">
    <name type="scientific">marine sediment metagenome</name>
    <dbReference type="NCBI Taxonomy" id="412755"/>
    <lineage>
        <taxon>unclassified sequences</taxon>
        <taxon>metagenomes</taxon>
        <taxon>ecological metagenomes</taxon>
    </lineage>
</organism>
<protein>
    <recommendedName>
        <fullName evidence="3">CotH protein</fullName>
    </recommendedName>
</protein>
<dbReference type="EMBL" id="LAZR01008500">
    <property type="protein sequence ID" value="KKM78376.1"/>
    <property type="molecule type" value="Genomic_DNA"/>
</dbReference>
<comment type="caution">
    <text evidence="2">The sequence shown here is derived from an EMBL/GenBank/DDBJ whole genome shotgun (WGS) entry which is preliminary data.</text>
</comment>
<evidence type="ECO:0000313" key="2">
    <source>
        <dbReference type="EMBL" id="KKM78376.1"/>
    </source>
</evidence>
<evidence type="ECO:0000256" key="1">
    <source>
        <dbReference type="SAM" id="Phobius"/>
    </source>
</evidence>
<name>A0A0F9KUA9_9ZZZZ</name>
<keyword evidence="1" id="KW-1133">Transmembrane helix</keyword>
<accession>A0A0F9KUA9</accession>
<reference evidence="2" key="1">
    <citation type="journal article" date="2015" name="Nature">
        <title>Complex archaea that bridge the gap between prokaryotes and eukaryotes.</title>
        <authorList>
            <person name="Spang A."/>
            <person name="Saw J.H."/>
            <person name="Jorgensen S.L."/>
            <person name="Zaremba-Niedzwiedzka K."/>
            <person name="Martijn J."/>
            <person name="Lind A.E."/>
            <person name="van Eijk R."/>
            <person name="Schleper C."/>
            <person name="Guy L."/>
            <person name="Ettema T.J."/>
        </authorList>
    </citation>
    <scope>NUCLEOTIDE SEQUENCE</scope>
</reference>
<feature type="transmembrane region" description="Helical" evidence="1">
    <location>
        <begin position="17"/>
        <end position="36"/>
    </location>
</feature>
<dbReference type="Pfam" id="PF08757">
    <property type="entry name" value="CotH"/>
    <property type="match status" value="2"/>
</dbReference>
<gene>
    <name evidence="2" type="ORF">LCGC14_1360610</name>
</gene>
<sequence length="643" mass="75887">MSDSLEKLKPSRFKREIIPFIIISVITISSLIYFSYQDSTGSIIYSPEIPIINIELSNEISNSSQQCFIKFEPISFEFMQTNWANRYLAADIRRRNSDGGFSFELYQNENLFDIRDDDDWLLLPSGNNLAALRIKMAFDVYNMLRENSPNYRLPNSKLVEVYINGKYQGFYLLSERIDRKMMNLDQENFVNIEENDIIFKASNWEGDFYNIPNSTDSQWDQIFPNAINFSHVPLYLTQYIHNASEEDFFNEDSGIFTIFDKNSIIDNLLFGLLIGHEIIEGSSFYLINNHKIDPGFFILPWNFEKSFGFYEDGIIPSDLWLNGEKNEINSVVWSKLYYRLLFPKNSSTNQKFIIEIKNRWNSIRTNFWKSDNLIAYFDNLYSSIHKAIIRTSNSEDFVLNFAENIRNWLNIRGNLIDEILNEQATIFTNDLEAPYRANPEVFGFSSSTARRNYFKSAVLFSTQEIHEVSVVIQRDYFDDMVLRKLDPYRWNERLFMPSIITIDNYSMDNVGFRIRSNYNRNYPKDSFKLKFSETEFYLGDNSYKNIPENKDRRFLGLRRLNLRAAPTDFSFMNEVTGYEIYKILGIPHTRISWTKLYITEIDENGNIVKPKEYKGLYLLTEDIDKTFLNYNFKNPEGNLYKTC</sequence>
<feature type="non-terminal residue" evidence="2">
    <location>
        <position position="643"/>
    </location>
</feature>
<proteinExistence type="predicted"/>
<dbReference type="AlphaFoldDB" id="A0A0F9KUA9"/>
<keyword evidence="1" id="KW-0812">Transmembrane</keyword>
<dbReference type="PANTHER" id="PTHR40050:SF1">
    <property type="entry name" value="INNER SPORE COAT PROTEIN H"/>
    <property type="match status" value="1"/>
</dbReference>